<sequence>MPSLYSYNCLSRQAVYCNIVSKLWDAIRSKRPSLLTRGILPHHDNARSHTTGLTEEKNDEFQWQFLQRPPYSTELAPRFITCLVRLNCTWAASAS</sequence>
<dbReference type="EMBL" id="BGPR01000029">
    <property type="protein sequence ID" value="GBL82571.1"/>
    <property type="molecule type" value="Genomic_DNA"/>
</dbReference>
<evidence type="ECO:0000313" key="2">
    <source>
        <dbReference type="Proteomes" id="UP000499080"/>
    </source>
</evidence>
<protein>
    <recommendedName>
        <fullName evidence="3">Histone-lysine N-methyltransferase SETMAR</fullName>
    </recommendedName>
</protein>
<accession>A0A4Y2ARJ6</accession>
<dbReference type="AlphaFoldDB" id="A0A4Y2ARJ6"/>
<name>A0A4Y2ARJ6_ARAVE</name>
<dbReference type="Proteomes" id="UP000499080">
    <property type="component" value="Unassembled WGS sequence"/>
</dbReference>
<keyword evidence="2" id="KW-1185">Reference proteome</keyword>
<dbReference type="GO" id="GO:0003676">
    <property type="term" value="F:nucleic acid binding"/>
    <property type="evidence" value="ECO:0007669"/>
    <property type="project" value="InterPro"/>
</dbReference>
<evidence type="ECO:0000313" key="1">
    <source>
        <dbReference type="EMBL" id="GBL82571.1"/>
    </source>
</evidence>
<proteinExistence type="predicted"/>
<reference evidence="1 2" key="1">
    <citation type="journal article" date="2019" name="Sci. Rep.">
        <title>Orb-weaving spider Araneus ventricosus genome elucidates the spidroin gene catalogue.</title>
        <authorList>
            <person name="Kono N."/>
            <person name="Nakamura H."/>
            <person name="Ohtoshi R."/>
            <person name="Moran D.A.P."/>
            <person name="Shinohara A."/>
            <person name="Yoshida Y."/>
            <person name="Fujiwara M."/>
            <person name="Mori M."/>
            <person name="Tomita M."/>
            <person name="Arakawa K."/>
        </authorList>
    </citation>
    <scope>NUCLEOTIDE SEQUENCE [LARGE SCALE GENOMIC DNA]</scope>
</reference>
<organism evidence="1 2">
    <name type="scientific">Araneus ventricosus</name>
    <name type="common">Orbweaver spider</name>
    <name type="synonym">Epeira ventricosa</name>
    <dbReference type="NCBI Taxonomy" id="182803"/>
    <lineage>
        <taxon>Eukaryota</taxon>
        <taxon>Metazoa</taxon>
        <taxon>Ecdysozoa</taxon>
        <taxon>Arthropoda</taxon>
        <taxon>Chelicerata</taxon>
        <taxon>Arachnida</taxon>
        <taxon>Araneae</taxon>
        <taxon>Araneomorphae</taxon>
        <taxon>Entelegynae</taxon>
        <taxon>Araneoidea</taxon>
        <taxon>Araneidae</taxon>
        <taxon>Araneus</taxon>
    </lineage>
</organism>
<dbReference type="Gene3D" id="3.30.420.10">
    <property type="entry name" value="Ribonuclease H-like superfamily/Ribonuclease H"/>
    <property type="match status" value="1"/>
</dbReference>
<dbReference type="OrthoDB" id="6753549at2759"/>
<evidence type="ECO:0008006" key="3">
    <source>
        <dbReference type="Google" id="ProtNLM"/>
    </source>
</evidence>
<gene>
    <name evidence="1" type="ORF">AVEN_263661_1</name>
</gene>
<dbReference type="InterPro" id="IPR036397">
    <property type="entry name" value="RNaseH_sf"/>
</dbReference>
<comment type="caution">
    <text evidence="1">The sequence shown here is derived from an EMBL/GenBank/DDBJ whole genome shotgun (WGS) entry which is preliminary data.</text>
</comment>